<dbReference type="EMBL" id="AP028217">
    <property type="protein sequence ID" value="BEI94003.1"/>
    <property type="molecule type" value="Genomic_DNA"/>
</dbReference>
<evidence type="ECO:0000313" key="3">
    <source>
        <dbReference type="EMBL" id="BEI94003.1"/>
    </source>
</evidence>
<feature type="region of interest" description="Disordered" evidence="1">
    <location>
        <begin position="1"/>
        <end position="36"/>
    </location>
</feature>
<proteinExistence type="predicted"/>
<dbReference type="AlphaFoldDB" id="A0AA48L8V5"/>
<feature type="compositionally biased region" description="Low complexity" evidence="1">
    <location>
        <begin position="487"/>
        <end position="513"/>
    </location>
</feature>
<reference evidence="3" key="1">
    <citation type="journal article" date="2023" name="BMC Genomics">
        <title>Chromosome-level genome assemblies of Cutaneotrichosporon spp. (Trichosporonales, Basidiomycota) reveal imbalanced evolution between nucleotide sequences and chromosome synteny.</title>
        <authorList>
            <person name="Kobayashi Y."/>
            <person name="Kayamori A."/>
            <person name="Aoki K."/>
            <person name="Shiwa Y."/>
            <person name="Matsutani M."/>
            <person name="Fujita N."/>
            <person name="Sugita T."/>
            <person name="Iwasaki W."/>
            <person name="Tanaka N."/>
            <person name="Takashima M."/>
        </authorList>
    </citation>
    <scope>NUCLEOTIDE SEQUENCE</scope>
    <source>
        <strain evidence="3">HIS019</strain>
    </source>
</reference>
<dbReference type="Proteomes" id="UP001233271">
    <property type="component" value="Chromosome 6"/>
</dbReference>
<dbReference type="GeneID" id="85497873"/>
<feature type="region of interest" description="Disordered" evidence="1">
    <location>
        <begin position="399"/>
        <end position="532"/>
    </location>
</feature>
<feature type="compositionally biased region" description="Low complexity" evidence="1">
    <location>
        <begin position="433"/>
        <end position="447"/>
    </location>
</feature>
<accession>A0AA48L8V5</accession>
<evidence type="ECO:0000256" key="1">
    <source>
        <dbReference type="SAM" id="MobiDB-lite"/>
    </source>
</evidence>
<evidence type="ECO:0000313" key="4">
    <source>
        <dbReference type="Proteomes" id="UP001233271"/>
    </source>
</evidence>
<dbReference type="InterPro" id="IPR000210">
    <property type="entry name" value="BTB/POZ_dom"/>
</dbReference>
<gene>
    <name evidence="3" type="ORF">CcaverHIS019_0604620</name>
</gene>
<organism evidence="3 4">
    <name type="scientific">Cutaneotrichosporon cavernicola</name>
    <dbReference type="NCBI Taxonomy" id="279322"/>
    <lineage>
        <taxon>Eukaryota</taxon>
        <taxon>Fungi</taxon>
        <taxon>Dikarya</taxon>
        <taxon>Basidiomycota</taxon>
        <taxon>Agaricomycotina</taxon>
        <taxon>Tremellomycetes</taxon>
        <taxon>Trichosporonales</taxon>
        <taxon>Trichosporonaceae</taxon>
        <taxon>Cutaneotrichosporon</taxon>
    </lineage>
</organism>
<dbReference type="PANTHER" id="PTHR24413">
    <property type="entry name" value="SPECKLE-TYPE POZ PROTEIN"/>
    <property type="match status" value="1"/>
</dbReference>
<evidence type="ECO:0000259" key="2">
    <source>
        <dbReference type="PROSITE" id="PS50097"/>
    </source>
</evidence>
<sequence>MATRWNPDNPTPFTPTQSVRGRNDASTPTPSRRTTTIHLPSTAYVIPPISRHAHNQELARAPHTNLGFCETKQTAFEWPIKNVCNLKTQLDQEAARGRGEDAPEDEERHEVLAGDETYFDDLSYKLHLERAPDTIDEYTDGQGVQEPRIMLAIIATWAKYSDIPADGVFAREVFVGIKQFEVPGERGLGEPEWLWSNSAVATFSKRQEYHEVVLPPLSMLLEDPGVVTRDSFSIRIVVKHASEVGLPPLVHTDQQFVSRRITRMNAALLDSKRTGDVRFICLQHQESSTPTDCGGAMARRRIVYAHWELLVHTEYFKATLAGGFSEASDAAVTTLIVDDATFNTVYWVLRWIYTDEILFSATDSVRSVMGQVRVDCTAARRLLNSESWEYVPLEEEDDVESRTVRSVSSVGTAPSAGRRSPRHLPVASTASEGSGSRRQSATSTSSANPQTTPRPPISRNKSASPVSTIPRAANTARKPPPPSVIVKSAAKSPSTAPTSPAAVGRSPYPTAAPRRPPPPPEPHKHPTLPPTPPSPLAVFFLAHRYGLDELQSLARDALLRQLTSDSCVTALLATYAFTELHQAVMDYVIDHWAEVCASPDLERCYQEVSAGVWGENDGGQVLLGLTRRLTGV</sequence>
<dbReference type="CDD" id="cd18186">
    <property type="entry name" value="BTB_POZ_ZBTB_KLHL-like"/>
    <property type="match status" value="1"/>
</dbReference>
<feature type="domain" description="BTB" evidence="2">
    <location>
        <begin position="291"/>
        <end position="361"/>
    </location>
</feature>
<keyword evidence="4" id="KW-1185">Reference proteome</keyword>
<dbReference type="Gene3D" id="3.30.710.10">
    <property type="entry name" value="Potassium Channel Kv1.1, Chain A"/>
    <property type="match status" value="2"/>
</dbReference>
<dbReference type="RefSeq" id="XP_060459268.1">
    <property type="nucleotide sequence ID" value="XM_060602923.1"/>
</dbReference>
<dbReference type="InterPro" id="IPR011333">
    <property type="entry name" value="SKP1/BTB/POZ_sf"/>
</dbReference>
<dbReference type="SUPFAM" id="SSF54695">
    <property type="entry name" value="POZ domain"/>
    <property type="match status" value="1"/>
</dbReference>
<protein>
    <recommendedName>
        <fullName evidence="2">BTB domain-containing protein</fullName>
    </recommendedName>
</protein>
<name>A0AA48L8V5_9TREE</name>
<dbReference type="KEGG" id="ccac:CcaHIS019_0604620"/>
<dbReference type="PROSITE" id="PS50097">
    <property type="entry name" value="BTB"/>
    <property type="match status" value="1"/>
</dbReference>
<feature type="compositionally biased region" description="Low complexity" evidence="1">
    <location>
        <begin position="26"/>
        <end position="36"/>
    </location>
</feature>